<sequence length="158" mass="18243">MVMPYSNKTIQHQLDLFDSPIDWTIDQSYNPEIKKLENTIKGISDNMRQQMLILQGLILELQGKASNTGKFDKKLYEEIMKYAEVVEQTKSTLGGFNESLNGVKDIIDSLQVGQELLDGFNEYKEKQKVRHQDFFVGGADTFISDNVRNYTLKHKLYL</sequence>
<dbReference type="RefSeq" id="YP_009015432.1">
    <property type="nucleotide sequence ID" value="NC_023719.1"/>
</dbReference>
<protein>
    <submittedName>
        <fullName evidence="1">Gp129</fullName>
    </submittedName>
</protein>
<gene>
    <name evidence="1" type="primary">129</name>
    <name evidence="1" type="ORF">G_129</name>
</gene>
<dbReference type="KEGG" id="vg:18563347"/>
<keyword evidence="2" id="KW-1185">Reference proteome</keyword>
<evidence type="ECO:0000313" key="1">
    <source>
        <dbReference type="EMBL" id="AEO93391.1"/>
    </source>
</evidence>
<proteinExistence type="predicted"/>
<dbReference type="GeneID" id="18563347"/>
<reference evidence="1 2" key="1">
    <citation type="submission" date="2011-09" db="EMBL/GenBank/DDBJ databases">
        <authorList>
            <person name="Pope W.H."/>
            <person name="Pedulla M.L."/>
            <person name="Ford M.E."/>
            <person name="Peebles C.L."/>
            <person name="Hatfull G.H."/>
            <person name="Hendrix R.W."/>
        </authorList>
    </citation>
    <scope>NUCLEOTIDE SEQUENCE [LARGE SCALE GENOMIC DNA]</scope>
    <source>
        <strain evidence="1">G</strain>
    </source>
</reference>
<accession>G3MBJ1</accession>
<dbReference type="Proteomes" id="UP000009273">
    <property type="component" value="Segment"/>
</dbReference>
<organism evidence="1 2">
    <name type="scientific">Bacillus phage G</name>
    <dbReference type="NCBI Taxonomy" id="2884420"/>
    <lineage>
        <taxon>Viruses</taxon>
        <taxon>Duplodnaviria</taxon>
        <taxon>Heunggongvirae</taxon>
        <taxon>Uroviricota</taxon>
        <taxon>Caudoviricetes</taxon>
        <taxon>Donellivirus</taxon>
        <taxon>Donellivirus gee</taxon>
    </lineage>
</organism>
<name>G3MBJ1_9CAUD</name>
<dbReference type="EMBL" id="JN638751">
    <property type="protein sequence ID" value="AEO93391.1"/>
    <property type="molecule type" value="Genomic_DNA"/>
</dbReference>
<evidence type="ECO:0000313" key="2">
    <source>
        <dbReference type="Proteomes" id="UP000009273"/>
    </source>
</evidence>